<proteinExistence type="predicted"/>
<dbReference type="RefSeq" id="WP_006980986.1">
    <property type="nucleotide sequence ID" value="NZ_ABVL01000010.1"/>
</dbReference>
<dbReference type="AlphaFoldDB" id="B4D423"/>
<feature type="signal peptide" evidence="2">
    <location>
        <begin position="1"/>
        <end position="19"/>
    </location>
</feature>
<feature type="region of interest" description="Disordered" evidence="1">
    <location>
        <begin position="457"/>
        <end position="503"/>
    </location>
</feature>
<feature type="chain" id="PRO_5002800491" evidence="2">
    <location>
        <begin position="20"/>
        <end position="690"/>
    </location>
</feature>
<comment type="caution">
    <text evidence="3">The sequence shown here is derived from an EMBL/GenBank/DDBJ whole genome shotgun (WGS) entry which is preliminary data.</text>
</comment>
<evidence type="ECO:0000313" key="3">
    <source>
        <dbReference type="EMBL" id="EDY19003.1"/>
    </source>
</evidence>
<feature type="compositionally biased region" description="Basic and acidic residues" evidence="1">
    <location>
        <begin position="489"/>
        <end position="499"/>
    </location>
</feature>
<reference evidence="3 4" key="1">
    <citation type="journal article" date="2011" name="J. Bacteriol.">
        <title>Genome sequence of Chthoniobacter flavus Ellin428, an aerobic heterotrophic soil bacterium.</title>
        <authorList>
            <person name="Kant R."/>
            <person name="van Passel M.W."/>
            <person name="Palva A."/>
            <person name="Lucas S."/>
            <person name="Lapidus A."/>
            <person name="Glavina Del Rio T."/>
            <person name="Dalin E."/>
            <person name="Tice H."/>
            <person name="Bruce D."/>
            <person name="Goodwin L."/>
            <person name="Pitluck S."/>
            <person name="Larimer F.W."/>
            <person name="Land M.L."/>
            <person name="Hauser L."/>
            <person name="Sangwan P."/>
            <person name="de Vos W.M."/>
            <person name="Janssen P.H."/>
            <person name="Smidt H."/>
        </authorList>
    </citation>
    <scope>NUCLEOTIDE SEQUENCE [LARGE SCALE GENOMIC DNA]</scope>
    <source>
        <strain evidence="3 4">Ellin428</strain>
    </source>
</reference>
<evidence type="ECO:0000256" key="1">
    <source>
        <dbReference type="SAM" id="MobiDB-lite"/>
    </source>
</evidence>
<evidence type="ECO:0000313" key="4">
    <source>
        <dbReference type="Proteomes" id="UP000005824"/>
    </source>
</evidence>
<keyword evidence="2" id="KW-0732">Signal</keyword>
<organism evidence="3 4">
    <name type="scientific">Chthoniobacter flavus Ellin428</name>
    <dbReference type="NCBI Taxonomy" id="497964"/>
    <lineage>
        <taxon>Bacteria</taxon>
        <taxon>Pseudomonadati</taxon>
        <taxon>Verrucomicrobiota</taxon>
        <taxon>Spartobacteria</taxon>
        <taxon>Chthoniobacterales</taxon>
        <taxon>Chthoniobacteraceae</taxon>
        <taxon>Chthoniobacter</taxon>
    </lineage>
</organism>
<dbReference type="STRING" id="497964.CfE428DRAFT_3661"/>
<name>B4D423_9BACT</name>
<gene>
    <name evidence="3" type="ORF">CfE428DRAFT_3661</name>
</gene>
<keyword evidence="4" id="KW-1185">Reference proteome</keyword>
<accession>B4D423</accession>
<dbReference type="Proteomes" id="UP000005824">
    <property type="component" value="Unassembled WGS sequence"/>
</dbReference>
<dbReference type="InParanoid" id="B4D423"/>
<protein>
    <submittedName>
        <fullName evidence="3">Uncharacterized protein</fullName>
    </submittedName>
</protein>
<evidence type="ECO:0000256" key="2">
    <source>
        <dbReference type="SAM" id="SignalP"/>
    </source>
</evidence>
<sequence precursor="true">MKFPLTLAVSLLCAVLARAATPEELALKPYTPPPAPDAKAWPRERLLGFMKDLADFVEKNHIVSDPARKTYGMAYEFWKGGKKMQEFGLDSMHDGAWYLSSLLVAQRADPKGDWLLRAQRYGIPFYTNLLNHSDQLFPKMQPSEEDKHPWPAPLKGWAPRGWDDGSGFDRKNGQPMPDGYFTDSNHLSQDLADVLLNVWLSTRDPAVAEAAGHLRDYKQEYFGPIQGIEIAAEMTAGQANAFLKYKGPDISAHALWPGYEGLFEKKPAQLPVYNDGLAWLYRQGTAGALISGELPHGLAAHAIARCYGAVAGMEIFFDDRPYPYGAWFFDLQRPPAFVEGKGKLAEYSSTAKNFYGSRGAQLAWLAAAILPELKAQPTLWDNFAKPPPGDVIVRMVDDPPTTDGLKDPVYAKSGALGEDSARVTLISDPRNLHVLIETTRPQLTVTFQEENGELHAAQSGAHASSNAAMRESDARDSSHLAAAKKKSAHKSDDDAKKTGPAEPVFVRGGKLTVTKEGQCTLVNEKGEPLLHAAAFKQDAFKQGDGDGWIAEVRIPYTFVPAQNAWINGVDFGRYRVGIDNAPQQIVCIRSEASRVQKQLENSVLGTIDFWSRIWKERGIIPSGWHTPTAPAGAWEISDTGGYAHLIQTMALWMIYQDGHREWQIIRDQFPKAPNPCPALPPSVLKAQGLQ</sequence>
<dbReference type="EMBL" id="ABVL01000010">
    <property type="protein sequence ID" value="EDY19003.1"/>
    <property type="molecule type" value="Genomic_DNA"/>
</dbReference>